<dbReference type="EMBL" id="JBAMMX010000014">
    <property type="protein sequence ID" value="KAK6927403.1"/>
    <property type="molecule type" value="Genomic_DNA"/>
</dbReference>
<evidence type="ECO:0000313" key="4">
    <source>
        <dbReference type="Proteomes" id="UP001370490"/>
    </source>
</evidence>
<keyword evidence="4" id="KW-1185">Reference proteome</keyword>
<protein>
    <submittedName>
        <fullName evidence="3">Uncharacterized protein</fullName>
    </submittedName>
</protein>
<comment type="caution">
    <text evidence="3">The sequence shown here is derived from an EMBL/GenBank/DDBJ whole genome shotgun (WGS) entry which is preliminary data.</text>
</comment>
<feature type="compositionally biased region" description="Basic and acidic residues" evidence="1">
    <location>
        <begin position="184"/>
        <end position="199"/>
    </location>
</feature>
<feature type="compositionally biased region" description="Polar residues" evidence="1">
    <location>
        <begin position="200"/>
        <end position="216"/>
    </location>
</feature>
<reference evidence="3 4" key="1">
    <citation type="submission" date="2023-12" db="EMBL/GenBank/DDBJ databases">
        <title>A high-quality genome assembly for Dillenia turbinata (Dilleniales).</title>
        <authorList>
            <person name="Chanderbali A."/>
        </authorList>
    </citation>
    <scope>NUCLEOTIDE SEQUENCE [LARGE SCALE GENOMIC DNA]</scope>
    <source>
        <strain evidence="3">LSX21</strain>
        <tissue evidence="3">Leaf</tissue>
    </source>
</reference>
<organism evidence="3 4">
    <name type="scientific">Dillenia turbinata</name>
    <dbReference type="NCBI Taxonomy" id="194707"/>
    <lineage>
        <taxon>Eukaryota</taxon>
        <taxon>Viridiplantae</taxon>
        <taxon>Streptophyta</taxon>
        <taxon>Embryophyta</taxon>
        <taxon>Tracheophyta</taxon>
        <taxon>Spermatophyta</taxon>
        <taxon>Magnoliopsida</taxon>
        <taxon>eudicotyledons</taxon>
        <taxon>Gunneridae</taxon>
        <taxon>Pentapetalae</taxon>
        <taxon>Dilleniales</taxon>
        <taxon>Dilleniaceae</taxon>
        <taxon>Dillenia</taxon>
    </lineage>
</organism>
<evidence type="ECO:0000313" key="3">
    <source>
        <dbReference type="EMBL" id="KAK6927403.1"/>
    </source>
</evidence>
<sequence length="389" mass="43804">MKCEIGNVTDGDVFQLRARRFPTNSVSRKPVSLNPGDRKNFAAKEFDNTQSNPEVYEAIMIFCGSRYINFYLTHHELRSYSRISLEKAVNGAAVGCLVGYYLGQYDLTWLMFLLESTIVAAIQFNRVTSGLKMNLIVAIFIELYLCGLIYLLAGGLHSRVFKTIIWMRSLSMQKFSHKQGGVLKRKESNHERKNPDNVKRWNNNPNRESRPQQSPIEGQRRVGVGASQGTTIPWFISYAELLFGMVYKGILVVLSIVEVFEGNKSIFRLLSPVLFVLLHKPFGVSLALKEQLCPSGLVSVALVANCMEMESMNGGGVSLVNIIWTDCFVFRDTSMTNVGCWMAFWGGLLIVAYHLLPPLEKMGHLILGHSAASWIPLLLHFEEESHWVG</sequence>
<dbReference type="Proteomes" id="UP001370490">
    <property type="component" value="Unassembled WGS sequence"/>
</dbReference>
<feature type="transmembrane region" description="Helical" evidence="2">
    <location>
        <begin position="135"/>
        <end position="153"/>
    </location>
</feature>
<proteinExistence type="predicted"/>
<accession>A0AAN8VGV8</accession>
<feature type="transmembrane region" description="Helical" evidence="2">
    <location>
        <begin position="338"/>
        <end position="356"/>
    </location>
</feature>
<feature type="region of interest" description="Disordered" evidence="1">
    <location>
        <begin position="178"/>
        <end position="222"/>
    </location>
</feature>
<feature type="transmembrane region" description="Helical" evidence="2">
    <location>
        <begin position="84"/>
        <end position="103"/>
    </location>
</feature>
<feature type="transmembrane region" description="Helical" evidence="2">
    <location>
        <begin position="241"/>
        <end position="260"/>
    </location>
</feature>
<dbReference type="AlphaFoldDB" id="A0AAN8VGV8"/>
<name>A0AAN8VGV8_9MAGN</name>
<keyword evidence="2" id="KW-0812">Transmembrane</keyword>
<evidence type="ECO:0000256" key="2">
    <source>
        <dbReference type="SAM" id="Phobius"/>
    </source>
</evidence>
<evidence type="ECO:0000256" key="1">
    <source>
        <dbReference type="SAM" id="MobiDB-lite"/>
    </source>
</evidence>
<gene>
    <name evidence="3" type="ORF">RJ641_005994</name>
</gene>
<keyword evidence="2" id="KW-1133">Transmembrane helix</keyword>
<keyword evidence="2" id="KW-0472">Membrane</keyword>